<sequence length="146" mass="15951">MRVIIASDHGGINLRNEIISLLEEMNINYENIGCDCEGSVDYPDYGIPAAERVADGEFDYGILVCGTGIGMTISANKVKGVRCALVHDVFSAKATRQHNDANVIALGERVVGPGLAREIVSHFLTEEYEGGRHANRVEKIKAYEEQ</sequence>
<dbReference type="PANTHER" id="PTHR43732:SF1">
    <property type="entry name" value="RIBOSE 5-PHOSPHATE ISOMERASE"/>
    <property type="match status" value="1"/>
</dbReference>
<accession>A0ABU0DWA8</accession>
<dbReference type="InterPro" id="IPR036569">
    <property type="entry name" value="RpiB_LacA_LacB_sf"/>
</dbReference>
<organism evidence="3 4">
    <name type="scientific">Alkalibacillus filiformis</name>
    <dbReference type="NCBI Taxonomy" id="200990"/>
    <lineage>
        <taxon>Bacteria</taxon>
        <taxon>Bacillati</taxon>
        <taxon>Bacillota</taxon>
        <taxon>Bacilli</taxon>
        <taxon>Bacillales</taxon>
        <taxon>Bacillaceae</taxon>
        <taxon>Alkalibacillus</taxon>
    </lineage>
</organism>
<dbReference type="NCBIfam" id="TIGR01120">
    <property type="entry name" value="rpiB"/>
    <property type="match status" value="1"/>
</dbReference>
<evidence type="ECO:0000313" key="3">
    <source>
        <dbReference type="EMBL" id="MDQ0352722.1"/>
    </source>
</evidence>
<dbReference type="GO" id="GO:0004751">
    <property type="term" value="F:ribose-5-phosphate isomerase activity"/>
    <property type="evidence" value="ECO:0007669"/>
    <property type="project" value="UniProtKB-EC"/>
</dbReference>
<comment type="caution">
    <text evidence="3">The sequence shown here is derived from an EMBL/GenBank/DDBJ whole genome shotgun (WGS) entry which is preliminary data.</text>
</comment>
<dbReference type="Proteomes" id="UP001236723">
    <property type="component" value="Unassembled WGS sequence"/>
</dbReference>
<comment type="similarity">
    <text evidence="1">Belongs to the LacAB/RpiB family.</text>
</comment>
<gene>
    <name evidence="3" type="ORF">J2R98_002573</name>
</gene>
<dbReference type="PANTHER" id="PTHR43732">
    <property type="entry name" value="RIBOSE 5-PHOSPHATE ISOMERASE-RELATED"/>
    <property type="match status" value="1"/>
</dbReference>
<dbReference type="PIRSF" id="PIRSF005384">
    <property type="entry name" value="RpiB_LacA_B"/>
    <property type="match status" value="1"/>
</dbReference>
<dbReference type="RefSeq" id="WP_307069531.1">
    <property type="nucleotide sequence ID" value="NZ_JAUSUP010000012.1"/>
</dbReference>
<dbReference type="InterPro" id="IPR051812">
    <property type="entry name" value="SPI_LacAB/RpiB"/>
</dbReference>
<evidence type="ECO:0000313" key="4">
    <source>
        <dbReference type="Proteomes" id="UP001236723"/>
    </source>
</evidence>
<name>A0ABU0DWA8_9BACI</name>
<dbReference type="EMBL" id="JAUSUP010000012">
    <property type="protein sequence ID" value="MDQ0352722.1"/>
    <property type="molecule type" value="Genomic_DNA"/>
</dbReference>
<dbReference type="NCBIfam" id="TIGR00689">
    <property type="entry name" value="rpiB_lacA_lacB"/>
    <property type="match status" value="1"/>
</dbReference>
<dbReference type="NCBIfam" id="NF004051">
    <property type="entry name" value="PRK05571.1"/>
    <property type="match status" value="1"/>
</dbReference>
<dbReference type="InterPro" id="IPR003500">
    <property type="entry name" value="RpiB_LacA_LacB"/>
</dbReference>
<keyword evidence="2 3" id="KW-0413">Isomerase</keyword>
<keyword evidence="4" id="KW-1185">Reference proteome</keyword>
<evidence type="ECO:0000256" key="1">
    <source>
        <dbReference type="ARBA" id="ARBA00008754"/>
    </source>
</evidence>
<dbReference type="Pfam" id="PF02502">
    <property type="entry name" value="LacAB_rpiB"/>
    <property type="match status" value="1"/>
</dbReference>
<evidence type="ECO:0000256" key="2">
    <source>
        <dbReference type="ARBA" id="ARBA00023235"/>
    </source>
</evidence>
<protein>
    <submittedName>
        <fullName evidence="3">Ribose 5-phosphate isomerase B</fullName>
        <ecNumber evidence="3">5.3.1.6</ecNumber>
    </submittedName>
</protein>
<dbReference type="SUPFAM" id="SSF89623">
    <property type="entry name" value="Ribose/Galactose isomerase RpiB/AlsB"/>
    <property type="match status" value="1"/>
</dbReference>
<reference evidence="3 4" key="1">
    <citation type="submission" date="2023-07" db="EMBL/GenBank/DDBJ databases">
        <title>Genomic Encyclopedia of Type Strains, Phase IV (KMG-IV): sequencing the most valuable type-strain genomes for metagenomic binning, comparative biology and taxonomic classification.</title>
        <authorList>
            <person name="Goeker M."/>
        </authorList>
    </citation>
    <scope>NUCLEOTIDE SEQUENCE [LARGE SCALE GENOMIC DNA]</scope>
    <source>
        <strain evidence="3 4">DSM 15448</strain>
    </source>
</reference>
<dbReference type="Gene3D" id="3.40.1400.10">
    <property type="entry name" value="Sugar-phosphate isomerase, RpiB/LacA/LacB"/>
    <property type="match status" value="1"/>
</dbReference>
<proteinExistence type="inferred from homology"/>
<dbReference type="EC" id="5.3.1.6" evidence="3"/>
<dbReference type="InterPro" id="IPR004785">
    <property type="entry name" value="RpiB"/>
</dbReference>